<name>A0A7X5TX37_9MYCO</name>
<protein>
    <submittedName>
        <fullName evidence="1">Uncharacterized protein</fullName>
    </submittedName>
</protein>
<keyword evidence="2" id="KW-1185">Reference proteome</keyword>
<dbReference type="Proteomes" id="UP000547444">
    <property type="component" value="Unassembled WGS sequence"/>
</dbReference>
<dbReference type="EMBL" id="JAANOW010000001">
    <property type="protein sequence ID" value="NIH94353.1"/>
    <property type="molecule type" value="Genomic_DNA"/>
</dbReference>
<sequence>MRTLRERVAEQYPAPLAAVLDSPDAIAQLGNVDRTRAAAL</sequence>
<gene>
    <name evidence="1" type="ORF">FHU31_001309</name>
</gene>
<evidence type="ECO:0000313" key="2">
    <source>
        <dbReference type="Proteomes" id="UP000547444"/>
    </source>
</evidence>
<proteinExistence type="predicted"/>
<evidence type="ECO:0000313" key="1">
    <source>
        <dbReference type="EMBL" id="NIH94353.1"/>
    </source>
</evidence>
<reference evidence="1 2" key="1">
    <citation type="submission" date="2020-03" db="EMBL/GenBank/DDBJ databases">
        <title>Sequencing the genomes of 1000 actinobacteria strains.</title>
        <authorList>
            <person name="Klenk H.-P."/>
        </authorList>
    </citation>
    <scope>NUCLEOTIDE SEQUENCE [LARGE SCALE GENOMIC DNA]</scope>
    <source>
        <strain evidence="1 2">DSM 44556</strain>
    </source>
</reference>
<comment type="caution">
    <text evidence="1">The sequence shown here is derived from an EMBL/GenBank/DDBJ whole genome shotgun (WGS) entry which is preliminary data.</text>
</comment>
<organism evidence="1 2">
    <name type="scientific">Mycolicibacterium fluoranthenivorans</name>
    <dbReference type="NCBI Taxonomy" id="258505"/>
    <lineage>
        <taxon>Bacteria</taxon>
        <taxon>Bacillati</taxon>
        <taxon>Actinomycetota</taxon>
        <taxon>Actinomycetes</taxon>
        <taxon>Mycobacteriales</taxon>
        <taxon>Mycobacteriaceae</taxon>
        <taxon>Mycolicibacterium</taxon>
    </lineage>
</organism>
<accession>A0A7X5TX37</accession>
<dbReference type="AlphaFoldDB" id="A0A7X5TX37"/>